<feature type="compositionally biased region" description="Basic and acidic residues" evidence="1">
    <location>
        <begin position="76"/>
        <end position="93"/>
    </location>
</feature>
<evidence type="ECO:0000313" key="2">
    <source>
        <dbReference type="EMBL" id="CAJ1892233.1"/>
    </source>
</evidence>
<protein>
    <submittedName>
        <fullName evidence="2">Uncharacterized protein</fullName>
    </submittedName>
</protein>
<evidence type="ECO:0000256" key="1">
    <source>
        <dbReference type="SAM" id="MobiDB-lite"/>
    </source>
</evidence>
<dbReference type="AlphaFoldDB" id="A0AAD2CAV3"/>
<feature type="region of interest" description="Disordered" evidence="1">
    <location>
        <begin position="67"/>
        <end position="110"/>
    </location>
</feature>
<organism evidence="2 3">
    <name type="scientific">Cylindrotheca closterium</name>
    <dbReference type="NCBI Taxonomy" id="2856"/>
    <lineage>
        <taxon>Eukaryota</taxon>
        <taxon>Sar</taxon>
        <taxon>Stramenopiles</taxon>
        <taxon>Ochrophyta</taxon>
        <taxon>Bacillariophyta</taxon>
        <taxon>Bacillariophyceae</taxon>
        <taxon>Bacillariophycidae</taxon>
        <taxon>Bacillariales</taxon>
        <taxon>Bacillariaceae</taxon>
        <taxon>Cylindrotheca</taxon>
    </lineage>
</organism>
<dbReference type="InterPro" id="IPR032072">
    <property type="entry name" value="DUF4807"/>
</dbReference>
<keyword evidence="3" id="KW-1185">Reference proteome</keyword>
<proteinExistence type="predicted"/>
<evidence type="ECO:0000313" key="3">
    <source>
        <dbReference type="Proteomes" id="UP001295423"/>
    </source>
</evidence>
<reference evidence="2" key="1">
    <citation type="submission" date="2023-08" db="EMBL/GenBank/DDBJ databases">
        <authorList>
            <person name="Audoor S."/>
            <person name="Bilcke G."/>
        </authorList>
    </citation>
    <scope>NUCLEOTIDE SEQUENCE</scope>
</reference>
<accession>A0AAD2CAV3</accession>
<name>A0AAD2CAV3_9STRA</name>
<gene>
    <name evidence="2" type="ORF">CYCCA115_LOCUS91</name>
</gene>
<dbReference type="Pfam" id="PF16065">
    <property type="entry name" value="DUF4807"/>
    <property type="match status" value="1"/>
</dbReference>
<comment type="caution">
    <text evidence="2">The sequence shown here is derived from an EMBL/GenBank/DDBJ whole genome shotgun (WGS) entry which is preliminary data.</text>
</comment>
<dbReference type="Proteomes" id="UP001295423">
    <property type="component" value="Unassembled WGS sequence"/>
</dbReference>
<sequence length="286" mass="31764">MTKNQITFLIPDNVSSIPPSDALFLTVTKAGIVWHELAPILLRSSPKTVAKLLRLLQLSSKTTRSKILSSSDETTSIEKGEQDDDDKKGESDKNVVQSSQSSQQEDNPHPGFRFRRLLSRSLPSFTLVLVPPTSNQSPDATFLSVVLRTEHRMLKLQTLSAVLSTLGGGYFFCKHLSISLVLARQQRALAYKLGHIGMVRQCTVNEAYNLIYAGRFGEAKRVLTQLEASLIGSDDETTRNQCHAARLFAKRLKQVAAKGTLKQYNPNDVTQSHTVDDFQRIRIVAA</sequence>
<dbReference type="EMBL" id="CAKOGP040000001">
    <property type="protein sequence ID" value="CAJ1892233.1"/>
    <property type="molecule type" value="Genomic_DNA"/>
</dbReference>